<feature type="region of interest" description="Disordered" evidence="1">
    <location>
        <begin position="1"/>
        <end position="21"/>
    </location>
</feature>
<proteinExistence type="predicted"/>
<feature type="transmembrane region" description="Helical" evidence="2">
    <location>
        <begin position="50"/>
        <end position="71"/>
    </location>
</feature>
<evidence type="ECO:0000256" key="2">
    <source>
        <dbReference type="SAM" id="Phobius"/>
    </source>
</evidence>
<reference evidence="3 4" key="1">
    <citation type="journal article" date="2015" name="Stand. Genomic Sci.">
        <title>Genomic Encyclopedia of Bacterial and Archaeal Type Strains, Phase III: the genomes of soil and plant-associated and newly described type strains.</title>
        <authorList>
            <person name="Whitman W.B."/>
            <person name="Woyke T."/>
            <person name="Klenk H.P."/>
            <person name="Zhou Y."/>
            <person name="Lilburn T.G."/>
            <person name="Beck B.J."/>
            <person name="De Vos P."/>
            <person name="Vandamme P."/>
            <person name="Eisen J.A."/>
            <person name="Garrity G."/>
            <person name="Hugenholtz P."/>
            <person name="Kyrpides N.C."/>
        </authorList>
    </citation>
    <scope>NUCLEOTIDE SEQUENCE [LARGE SCALE GENOMIC DNA]</scope>
    <source>
        <strain evidence="3 4">VKM Ac-2572</strain>
    </source>
</reference>
<protein>
    <submittedName>
        <fullName evidence="3">Uncharacterized protein</fullName>
    </submittedName>
</protein>
<comment type="caution">
    <text evidence="3">The sequence shown here is derived from an EMBL/GenBank/DDBJ whole genome shotgun (WGS) entry which is preliminary data.</text>
</comment>
<gene>
    <name evidence="3" type="ORF">EV652_12123</name>
</gene>
<keyword evidence="2" id="KW-1133">Transmembrane helix</keyword>
<sequence>MGVMGQQERRGNSSPSEGEPSSAAPWFVAASIFGASAALMVAAIDTADARWAQITACLLIAVGALAFFLVYWLRRNRKSGDMLTGGVVVLVAIATCVVLIAGKTPSSGSPESTPNTKPSASGPSTDDYQGPWGAAGYQGGWGPERDTFTMNMPAPYPAFNSITDNPRHGDERNFVQIKRATAGNKTYGEDVAFEAGKQYEVYALFSNDAMETKDPSLIARDVRLKLLLGKPATEVGVGAMVTSANAEDVWDGSHVAGDSKFSITYVKGSARIYTLSLNGAPLPDKDLLTSGAMLGCKRLDGVIPPAGCSGYVTLRVVARSAE</sequence>
<evidence type="ECO:0000313" key="3">
    <source>
        <dbReference type="EMBL" id="TCO15650.1"/>
    </source>
</evidence>
<dbReference type="AlphaFoldDB" id="A0A4R2GWU8"/>
<feature type="transmembrane region" description="Helical" evidence="2">
    <location>
        <begin position="23"/>
        <end position="44"/>
    </location>
</feature>
<feature type="transmembrane region" description="Helical" evidence="2">
    <location>
        <begin position="83"/>
        <end position="102"/>
    </location>
</feature>
<feature type="region of interest" description="Disordered" evidence="1">
    <location>
        <begin position="104"/>
        <end position="136"/>
    </location>
</feature>
<dbReference type="Proteomes" id="UP000294508">
    <property type="component" value="Unassembled WGS sequence"/>
</dbReference>
<keyword evidence="4" id="KW-1185">Reference proteome</keyword>
<dbReference type="EMBL" id="SLWN01000021">
    <property type="protein sequence ID" value="TCO15650.1"/>
    <property type="molecule type" value="Genomic_DNA"/>
</dbReference>
<accession>A0A4R2GWU8</accession>
<evidence type="ECO:0000256" key="1">
    <source>
        <dbReference type="SAM" id="MobiDB-lite"/>
    </source>
</evidence>
<feature type="compositionally biased region" description="Polar residues" evidence="1">
    <location>
        <begin position="104"/>
        <end position="127"/>
    </location>
</feature>
<organism evidence="3 4">
    <name type="scientific">Kribbella steppae</name>
    <dbReference type="NCBI Taxonomy" id="2512223"/>
    <lineage>
        <taxon>Bacteria</taxon>
        <taxon>Bacillati</taxon>
        <taxon>Actinomycetota</taxon>
        <taxon>Actinomycetes</taxon>
        <taxon>Propionibacteriales</taxon>
        <taxon>Kribbellaceae</taxon>
        <taxon>Kribbella</taxon>
    </lineage>
</organism>
<evidence type="ECO:0000313" key="4">
    <source>
        <dbReference type="Proteomes" id="UP000294508"/>
    </source>
</evidence>
<keyword evidence="2" id="KW-0472">Membrane</keyword>
<keyword evidence="2" id="KW-0812">Transmembrane</keyword>
<name>A0A4R2GWU8_9ACTN</name>